<evidence type="ECO:0000313" key="14">
    <source>
        <dbReference type="EMBL" id="RGD76939.1"/>
    </source>
</evidence>
<keyword evidence="4" id="KW-0808">Transferase</keyword>
<evidence type="ECO:0000256" key="1">
    <source>
        <dbReference type="ARBA" id="ARBA00004651"/>
    </source>
</evidence>
<evidence type="ECO:0000256" key="5">
    <source>
        <dbReference type="ARBA" id="ARBA00022692"/>
    </source>
</evidence>
<dbReference type="RefSeq" id="WP_117445909.1">
    <property type="nucleotide sequence ID" value="NZ_JBFBOW010000005.1"/>
</dbReference>
<feature type="transmembrane region" description="Helical" evidence="12">
    <location>
        <begin position="20"/>
        <end position="38"/>
    </location>
</feature>
<dbReference type="GO" id="GO:0005524">
    <property type="term" value="F:ATP binding"/>
    <property type="evidence" value="ECO:0007669"/>
    <property type="project" value="UniProtKB-KW"/>
</dbReference>
<dbReference type="SUPFAM" id="SSF55874">
    <property type="entry name" value="ATPase domain of HSP90 chaperone/DNA topoisomerase II/histidine kinase"/>
    <property type="match status" value="1"/>
</dbReference>
<dbReference type="InterPro" id="IPR010559">
    <property type="entry name" value="Sig_transdc_His_kin_internal"/>
</dbReference>
<feature type="transmembrane region" description="Helical" evidence="12">
    <location>
        <begin position="256"/>
        <end position="275"/>
    </location>
</feature>
<keyword evidence="3" id="KW-0597">Phosphoprotein</keyword>
<dbReference type="GO" id="GO:0000155">
    <property type="term" value="F:phosphorelay sensor kinase activity"/>
    <property type="evidence" value="ECO:0007669"/>
    <property type="project" value="InterPro"/>
</dbReference>
<dbReference type="InterPro" id="IPR003594">
    <property type="entry name" value="HATPase_dom"/>
</dbReference>
<evidence type="ECO:0000256" key="9">
    <source>
        <dbReference type="ARBA" id="ARBA00022989"/>
    </source>
</evidence>
<dbReference type="InterPro" id="IPR036890">
    <property type="entry name" value="HATPase_C_sf"/>
</dbReference>
<keyword evidence="8" id="KW-0067">ATP-binding</keyword>
<evidence type="ECO:0000256" key="2">
    <source>
        <dbReference type="ARBA" id="ARBA00022475"/>
    </source>
</evidence>
<dbReference type="PROSITE" id="PS50885">
    <property type="entry name" value="HAMP"/>
    <property type="match status" value="1"/>
</dbReference>
<dbReference type="GO" id="GO:0005886">
    <property type="term" value="C:plasma membrane"/>
    <property type="evidence" value="ECO:0007669"/>
    <property type="project" value="UniProtKB-SubCell"/>
</dbReference>
<proteinExistence type="predicted"/>
<dbReference type="Pfam" id="PF06580">
    <property type="entry name" value="His_kinase"/>
    <property type="match status" value="1"/>
</dbReference>
<keyword evidence="9 12" id="KW-1133">Transmembrane helix</keyword>
<dbReference type="InterPro" id="IPR003660">
    <property type="entry name" value="HAMP_dom"/>
</dbReference>
<gene>
    <name evidence="14" type="ORF">DXC78_04495</name>
</gene>
<dbReference type="Pfam" id="PF02518">
    <property type="entry name" value="HATPase_c"/>
    <property type="match status" value="1"/>
</dbReference>
<evidence type="ECO:0000256" key="12">
    <source>
        <dbReference type="SAM" id="Phobius"/>
    </source>
</evidence>
<dbReference type="Gene3D" id="3.30.565.10">
    <property type="entry name" value="Histidine kinase-like ATPase, C-terminal domain"/>
    <property type="match status" value="1"/>
</dbReference>
<dbReference type="PANTHER" id="PTHR34220">
    <property type="entry name" value="SENSOR HISTIDINE KINASE YPDA"/>
    <property type="match status" value="1"/>
</dbReference>
<evidence type="ECO:0000259" key="13">
    <source>
        <dbReference type="PROSITE" id="PS50885"/>
    </source>
</evidence>
<dbReference type="CDD" id="cd06225">
    <property type="entry name" value="HAMP"/>
    <property type="match status" value="1"/>
</dbReference>
<dbReference type="Gene3D" id="6.10.340.10">
    <property type="match status" value="1"/>
</dbReference>
<keyword evidence="7" id="KW-0418">Kinase</keyword>
<keyword evidence="11 12" id="KW-0472">Membrane</keyword>
<comment type="caution">
    <text evidence="14">The sequence shown here is derived from an EMBL/GenBank/DDBJ whole genome shotgun (WGS) entry which is preliminary data.</text>
</comment>
<keyword evidence="5 12" id="KW-0812">Transmembrane</keyword>
<name>A0A3E3E6L5_9FIRM</name>
<evidence type="ECO:0000256" key="6">
    <source>
        <dbReference type="ARBA" id="ARBA00022741"/>
    </source>
</evidence>
<evidence type="ECO:0000256" key="10">
    <source>
        <dbReference type="ARBA" id="ARBA00023012"/>
    </source>
</evidence>
<dbReference type="EMBL" id="QUSK01000008">
    <property type="protein sequence ID" value="RGD76939.1"/>
    <property type="molecule type" value="Genomic_DNA"/>
</dbReference>
<comment type="subcellular location">
    <subcellularLocation>
        <location evidence="1">Cell membrane</location>
        <topology evidence="1">Multi-pass membrane protein</topology>
    </subcellularLocation>
</comment>
<evidence type="ECO:0000313" key="15">
    <source>
        <dbReference type="Proteomes" id="UP000260721"/>
    </source>
</evidence>
<keyword evidence="10" id="KW-0902">Two-component regulatory system</keyword>
<evidence type="ECO:0000256" key="4">
    <source>
        <dbReference type="ARBA" id="ARBA00022679"/>
    </source>
</evidence>
<protein>
    <recommendedName>
        <fullName evidence="13">HAMP domain-containing protein</fullName>
    </recommendedName>
</protein>
<keyword evidence="2" id="KW-1003">Cell membrane</keyword>
<evidence type="ECO:0000256" key="7">
    <source>
        <dbReference type="ARBA" id="ARBA00022777"/>
    </source>
</evidence>
<feature type="domain" description="HAMP" evidence="13">
    <location>
        <begin position="285"/>
        <end position="337"/>
    </location>
</feature>
<evidence type="ECO:0000256" key="8">
    <source>
        <dbReference type="ARBA" id="ARBA00022840"/>
    </source>
</evidence>
<keyword evidence="6" id="KW-0547">Nucleotide-binding</keyword>
<evidence type="ECO:0000256" key="11">
    <source>
        <dbReference type="ARBA" id="ARBA00023136"/>
    </source>
</evidence>
<evidence type="ECO:0000256" key="3">
    <source>
        <dbReference type="ARBA" id="ARBA00022553"/>
    </source>
</evidence>
<reference evidence="14 15" key="1">
    <citation type="submission" date="2018-08" db="EMBL/GenBank/DDBJ databases">
        <title>A genome reference for cultivated species of the human gut microbiota.</title>
        <authorList>
            <person name="Zou Y."/>
            <person name="Xue W."/>
            <person name="Luo G."/>
        </authorList>
    </citation>
    <scope>NUCLEOTIDE SEQUENCE [LARGE SCALE GENOMIC DNA]</scope>
    <source>
        <strain evidence="14 15">TF08-11</strain>
    </source>
</reference>
<sequence length="555" mass="64762">MSKYKMKLYHSMEKLTKIYILIFVMIFIIILIISMFITQVQKNERVIQDYTKILDTIFTSFEENISFHNHNNNLLAYLAHPENEEKVFQTYYHYKSSVPIECEMLLFDDQGHLIFSSTGDMHSVRKTPNFNRDELKEGEYITSTIREKEEKSKLVLTTGVFQNNVLKGYVSYYYDPNSLNYELSLLEDKGSIIDKFGNVIATSTPEYISGYLKRLDHGLDSSGYHIRNGDLLRIQVKGYKDGIQIVSIVSFLDYLILYRSAILFILLFSLATYLISKRNIMMLAKSNSSSIDKLVEQMEIIKKGDIDHLVTIDTDDEFQMLSKDINNVVVAIEKVGRRNGELYYLNKISEMKRLEAQFNPHFLYNTLETIRSAVLFDAKAVDRLILKLTSILRYSMDNSISQVYFIDDLEIIQEYLDIQNYRYKDRLQVTFDIQEECENQIIPRLMIEPLLENSIKNGFRYHQTLCIHVKAYIEDDKMYVSVQDNGNGIAQDKLEEIRYNLESDQNQMNHHGLYNLNRQLSLMYGIDSKLRIESVLGEGTTVTICIHLKGAKYHV</sequence>
<dbReference type="PANTHER" id="PTHR34220:SF11">
    <property type="entry name" value="SENSOR PROTEIN KINASE HPTS"/>
    <property type="match status" value="1"/>
</dbReference>
<dbReference type="AlphaFoldDB" id="A0A3E3E6L5"/>
<dbReference type="InterPro" id="IPR050640">
    <property type="entry name" value="Bact_2-comp_sensor_kinase"/>
</dbReference>
<accession>A0A3E3E6L5</accession>
<dbReference type="Proteomes" id="UP000260721">
    <property type="component" value="Unassembled WGS sequence"/>
</dbReference>
<organism evidence="14 15">
    <name type="scientific">Faecalicoccus pleomorphus</name>
    <dbReference type="NCBI Taxonomy" id="1323"/>
    <lineage>
        <taxon>Bacteria</taxon>
        <taxon>Bacillati</taxon>
        <taxon>Bacillota</taxon>
        <taxon>Erysipelotrichia</taxon>
        <taxon>Erysipelotrichales</taxon>
        <taxon>Erysipelotrichaceae</taxon>
        <taxon>Faecalicoccus</taxon>
    </lineage>
</organism>